<name>A0A9N9ERR0_9GLOM</name>
<evidence type="ECO:0000313" key="3">
    <source>
        <dbReference type="Proteomes" id="UP000789405"/>
    </source>
</evidence>
<dbReference type="AlphaFoldDB" id="A0A9N9ERR0"/>
<sequence>KTSQGIDISKNTTENYVKPSNNYVPEVESISPNVANETNSYKKTRPYLMIVNNYIN</sequence>
<dbReference type="Proteomes" id="UP000789405">
    <property type="component" value="Unassembled WGS sequence"/>
</dbReference>
<protein>
    <submittedName>
        <fullName evidence="2">27777_t:CDS:1</fullName>
    </submittedName>
</protein>
<accession>A0A9N9ERR0</accession>
<comment type="caution">
    <text evidence="2">The sequence shown here is derived from an EMBL/GenBank/DDBJ whole genome shotgun (WGS) entry which is preliminary data.</text>
</comment>
<feature type="non-terminal residue" evidence="2">
    <location>
        <position position="1"/>
    </location>
</feature>
<reference evidence="2" key="1">
    <citation type="submission" date="2021-06" db="EMBL/GenBank/DDBJ databases">
        <authorList>
            <person name="Kallberg Y."/>
            <person name="Tangrot J."/>
            <person name="Rosling A."/>
        </authorList>
    </citation>
    <scope>NUCLEOTIDE SEQUENCE</scope>
    <source>
        <strain evidence="2">MA453B</strain>
    </source>
</reference>
<dbReference type="EMBL" id="CAJVPY010007816">
    <property type="protein sequence ID" value="CAG8687201.1"/>
    <property type="molecule type" value="Genomic_DNA"/>
</dbReference>
<evidence type="ECO:0000256" key="1">
    <source>
        <dbReference type="SAM" id="MobiDB-lite"/>
    </source>
</evidence>
<evidence type="ECO:0000313" key="2">
    <source>
        <dbReference type="EMBL" id="CAG8687201.1"/>
    </source>
</evidence>
<organism evidence="2 3">
    <name type="scientific">Dentiscutata erythropus</name>
    <dbReference type="NCBI Taxonomy" id="1348616"/>
    <lineage>
        <taxon>Eukaryota</taxon>
        <taxon>Fungi</taxon>
        <taxon>Fungi incertae sedis</taxon>
        <taxon>Mucoromycota</taxon>
        <taxon>Glomeromycotina</taxon>
        <taxon>Glomeromycetes</taxon>
        <taxon>Diversisporales</taxon>
        <taxon>Gigasporaceae</taxon>
        <taxon>Dentiscutata</taxon>
    </lineage>
</organism>
<gene>
    <name evidence="2" type="ORF">DERYTH_LOCUS12129</name>
</gene>
<feature type="region of interest" description="Disordered" evidence="1">
    <location>
        <begin position="1"/>
        <end position="20"/>
    </location>
</feature>
<keyword evidence="3" id="KW-1185">Reference proteome</keyword>
<proteinExistence type="predicted"/>